<evidence type="ECO:0000313" key="1">
    <source>
        <dbReference type="EMBL" id="KAI5683547.1"/>
    </source>
</evidence>
<organism evidence="1 2">
    <name type="scientific">Catharanthus roseus</name>
    <name type="common">Madagascar periwinkle</name>
    <name type="synonym">Vinca rosea</name>
    <dbReference type="NCBI Taxonomy" id="4058"/>
    <lineage>
        <taxon>Eukaryota</taxon>
        <taxon>Viridiplantae</taxon>
        <taxon>Streptophyta</taxon>
        <taxon>Embryophyta</taxon>
        <taxon>Tracheophyta</taxon>
        <taxon>Spermatophyta</taxon>
        <taxon>Magnoliopsida</taxon>
        <taxon>eudicotyledons</taxon>
        <taxon>Gunneridae</taxon>
        <taxon>Pentapetalae</taxon>
        <taxon>asterids</taxon>
        <taxon>lamiids</taxon>
        <taxon>Gentianales</taxon>
        <taxon>Apocynaceae</taxon>
        <taxon>Rauvolfioideae</taxon>
        <taxon>Vinceae</taxon>
        <taxon>Catharanthinae</taxon>
        <taxon>Catharanthus</taxon>
    </lineage>
</organism>
<comment type="caution">
    <text evidence="1">The sequence shown here is derived from an EMBL/GenBank/DDBJ whole genome shotgun (WGS) entry which is preliminary data.</text>
</comment>
<accession>A0ACC0CFD3</accession>
<proteinExistence type="predicted"/>
<name>A0ACC0CFD3_CATRO</name>
<reference evidence="2" key="1">
    <citation type="journal article" date="2023" name="Nat. Plants">
        <title>Single-cell RNA sequencing provides a high-resolution roadmap for understanding the multicellular compartmentation of specialized metabolism.</title>
        <authorList>
            <person name="Sun S."/>
            <person name="Shen X."/>
            <person name="Li Y."/>
            <person name="Li Y."/>
            <person name="Wang S."/>
            <person name="Li R."/>
            <person name="Zhang H."/>
            <person name="Shen G."/>
            <person name="Guo B."/>
            <person name="Wei J."/>
            <person name="Xu J."/>
            <person name="St-Pierre B."/>
            <person name="Chen S."/>
            <person name="Sun C."/>
        </authorList>
    </citation>
    <scope>NUCLEOTIDE SEQUENCE [LARGE SCALE GENOMIC DNA]</scope>
</reference>
<evidence type="ECO:0000313" key="2">
    <source>
        <dbReference type="Proteomes" id="UP001060085"/>
    </source>
</evidence>
<keyword evidence="2" id="KW-1185">Reference proteome</keyword>
<gene>
    <name evidence="1" type="ORF">M9H77_04775</name>
</gene>
<sequence length="257" mass="30054">MRTGKATYWQLTSLQAFWPGVQVLVGDVAAANLTHREFFYVWKKYGVLPERYLLDHQMLHPTEKYYPLRPELAESTFYLYQATKDPWYMEVGESIMDSLNLYTKVEGGFASIRDVTTMELEDHQHSFFLSETCKYLYLLYDDSFLDNRTYIFTTEGHPLPVMSSWHERLPQAYVPSNWTYIKNEDQAKLVSPMSMRVCPATTLDNRQGQQRVESACHIPDARVDHRCSNDEECGVDSTNCRRRSCSMAGYCGQWFYM</sequence>
<dbReference type="EMBL" id="CM044701">
    <property type="protein sequence ID" value="KAI5683547.1"/>
    <property type="molecule type" value="Genomic_DNA"/>
</dbReference>
<protein>
    <submittedName>
        <fullName evidence="1">Uncharacterized protein</fullName>
    </submittedName>
</protein>
<dbReference type="Proteomes" id="UP001060085">
    <property type="component" value="Linkage Group LG01"/>
</dbReference>